<feature type="domain" description="DZANK-type" evidence="7">
    <location>
        <begin position="3"/>
        <end position="49"/>
    </location>
</feature>
<organism evidence="8 9">
    <name type="scientific">Acetanaerobacterium elongatum</name>
    <dbReference type="NCBI Taxonomy" id="258515"/>
    <lineage>
        <taxon>Bacteria</taxon>
        <taxon>Bacillati</taxon>
        <taxon>Bacillota</taxon>
        <taxon>Clostridia</taxon>
        <taxon>Eubacteriales</taxon>
        <taxon>Oscillospiraceae</taxon>
        <taxon>Acetanaerobacterium</taxon>
    </lineage>
</organism>
<dbReference type="InterPro" id="IPR007829">
    <property type="entry name" value="TM2"/>
</dbReference>
<gene>
    <name evidence="8" type="ORF">SAMN05192585_10941</name>
</gene>
<evidence type="ECO:0000256" key="4">
    <source>
        <dbReference type="ARBA" id="ARBA00023136"/>
    </source>
</evidence>
<protein>
    <submittedName>
        <fullName evidence="8">Double zinc ribbon</fullName>
    </submittedName>
</protein>
<keyword evidence="4 5" id="KW-0472">Membrane</keyword>
<dbReference type="STRING" id="258515.SAMN05192585_10941"/>
<evidence type="ECO:0000256" key="5">
    <source>
        <dbReference type="SAM" id="Phobius"/>
    </source>
</evidence>
<evidence type="ECO:0000259" key="6">
    <source>
        <dbReference type="Pfam" id="PF05154"/>
    </source>
</evidence>
<feature type="transmembrane region" description="Helical" evidence="5">
    <location>
        <begin position="68"/>
        <end position="87"/>
    </location>
</feature>
<reference evidence="8 9" key="1">
    <citation type="submission" date="2016-10" db="EMBL/GenBank/DDBJ databases">
        <authorList>
            <person name="de Groot N.N."/>
        </authorList>
    </citation>
    <scope>NUCLEOTIDE SEQUENCE [LARGE SCALE GENOMIC DNA]</scope>
    <source>
        <strain evidence="8 9">CGMCC 1.5012</strain>
    </source>
</reference>
<accession>A0A1G9XTF4</accession>
<proteinExistence type="predicted"/>
<evidence type="ECO:0000259" key="7">
    <source>
        <dbReference type="Pfam" id="PF12773"/>
    </source>
</evidence>
<evidence type="ECO:0000256" key="3">
    <source>
        <dbReference type="ARBA" id="ARBA00022989"/>
    </source>
</evidence>
<dbReference type="AlphaFoldDB" id="A0A1G9XTF4"/>
<name>A0A1G9XTF4_9FIRM</name>
<keyword evidence="9" id="KW-1185">Reference proteome</keyword>
<dbReference type="OrthoDB" id="9816361at2"/>
<dbReference type="EMBL" id="FNID01000009">
    <property type="protein sequence ID" value="SDN00102.1"/>
    <property type="molecule type" value="Genomic_DNA"/>
</dbReference>
<feature type="domain" description="TM2" evidence="6">
    <location>
        <begin position="64"/>
        <end position="119"/>
    </location>
</feature>
<dbReference type="InterPro" id="IPR025874">
    <property type="entry name" value="DZR"/>
</dbReference>
<comment type="subcellular location">
    <subcellularLocation>
        <location evidence="1">Membrane</location>
        <topology evidence="1">Multi-pass membrane protein</topology>
    </subcellularLocation>
</comment>
<keyword evidence="3 5" id="KW-1133">Transmembrane helix</keyword>
<dbReference type="Proteomes" id="UP000199182">
    <property type="component" value="Unassembled WGS sequence"/>
</dbReference>
<keyword evidence="2 5" id="KW-0812">Transmembrane</keyword>
<dbReference type="Pfam" id="PF12773">
    <property type="entry name" value="DZR"/>
    <property type="match status" value="1"/>
</dbReference>
<evidence type="ECO:0000313" key="9">
    <source>
        <dbReference type="Proteomes" id="UP000199182"/>
    </source>
</evidence>
<dbReference type="GO" id="GO:0016020">
    <property type="term" value="C:membrane"/>
    <property type="evidence" value="ECO:0007669"/>
    <property type="project" value="UniProtKB-SubCell"/>
</dbReference>
<dbReference type="RefSeq" id="WP_092638925.1">
    <property type="nucleotide sequence ID" value="NZ_FNID01000009.1"/>
</dbReference>
<sequence length="138" mass="14270">MYCKNCGNELFRGASVCTKCGAQVGAGGNFCPNCGQQTDPLAVVCVKCGYQLTGRPIPAYGTEQKSKIAAGLLGILLGSLGIHNFYLGFTNKAIAQLLITVLSCGALGVVSGIWGFVEGIMILTGSMSFDANGVPLKE</sequence>
<evidence type="ECO:0000256" key="2">
    <source>
        <dbReference type="ARBA" id="ARBA00022692"/>
    </source>
</evidence>
<dbReference type="Pfam" id="PF05154">
    <property type="entry name" value="TM2"/>
    <property type="match status" value="1"/>
</dbReference>
<feature type="transmembrane region" description="Helical" evidence="5">
    <location>
        <begin position="93"/>
        <end position="117"/>
    </location>
</feature>
<evidence type="ECO:0000313" key="8">
    <source>
        <dbReference type="EMBL" id="SDN00102.1"/>
    </source>
</evidence>
<evidence type="ECO:0000256" key="1">
    <source>
        <dbReference type="ARBA" id="ARBA00004141"/>
    </source>
</evidence>